<evidence type="ECO:0000313" key="5">
    <source>
        <dbReference type="EMBL" id="CAB4219292.1"/>
    </source>
</evidence>
<evidence type="ECO:0000313" key="2">
    <source>
        <dbReference type="EMBL" id="CAB4166672.1"/>
    </source>
</evidence>
<dbReference type="EMBL" id="LR797411">
    <property type="protein sequence ID" value="CAB4214217.1"/>
    <property type="molecule type" value="Genomic_DNA"/>
</dbReference>
<dbReference type="EMBL" id="LR796783">
    <property type="protein sequence ID" value="CAB4166672.1"/>
    <property type="molecule type" value="Genomic_DNA"/>
</dbReference>
<name>A0A6J5QGD0_9CAUD</name>
<sequence length="217" mass="22999">MNIVTFAGANLPAVASLSTSLLKLKSEAGPSGMVILKMDKTGHWVFGADQTEIEEGSQWAINPFSFIHGYIAWGDGEVLGERMASVSDLLPELDAAPPGAKKGWETQVGMSLKCISGEDTGMEARFTTTSVGGKRAVQDLAVAIAEQVGKDQTTPVPIVTLGKEHYQHKSYGKIFTPVFAVQQWVSLTAEPAPAAAMPPTVEAPAPAPAGRRRRVVV</sequence>
<organism evidence="3">
    <name type="scientific">uncultured Caudovirales phage</name>
    <dbReference type="NCBI Taxonomy" id="2100421"/>
    <lineage>
        <taxon>Viruses</taxon>
        <taxon>Duplodnaviria</taxon>
        <taxon>Heunggongvirae</taxon>
        <taxon>Uroviricota</taxon>
        <taxon>Caudoviricetes</taxon>
        <taxon>Peduoviridae</taxon>
        <taxon>Maltschvirus</taxon>
        <taxon>Maltschvirus maltsch</taxon>
    </lineage>
</organism>
<evidence type="ECO:0000313" key="3">
    <source>
        <dbReference type="EMBL" id="CAB4183569.1"/>
    </source>
</evidence>
<feature type="region of interest" description="Disordered" evidence="1">
    <location>
        <begin position="194"/>
        <end position="217"/>
    </location>
</feature>
<accession>A0A6J5QGD0</accession>
<evidence type="ECO:0000313" key="4">
    <source>
        <dbReference type="EMBL" id="CAB4214217.1"/>
    </source>
</evidence>
<dbReference type="EMBL" id="LR797476">
    <property type="protein sequence ID" value="CAB4219292.1"/>
    <property type="molecule type" value="Genomic_DNA"/>
</dbReference>
<dbReference type="EMBL" id="LR797045">
    <property type="protein sequence ID" value="CAB4183569.1"/>
    <property type="molecule type" value="Genomic_DNA"/>
</dbReference>
<protein>
    <submittedName>
        <fullName evidence="3">Uncharacterized protein</fullName>
    </submittedName>
</protein>
<reference evidence="3" key="1">
    <citation type="submission" date="2020-05" db="EMBL/GenBank/DDBJ databases">
        <authorList>
            <person name="Chiriac C."/>
            <person name="Salcher M."/>
            <person name="Ghai R."/>
            <person name="Kavagutti S V."/>
        </authorList>
    </citation>
    <scope>NUCLEOTIDE SEQUENCE</scope>
</reference>
<evidence type="ECO:0000256" key="1">
    <source>
        <dbReference type="SAM" id="MobiDB-lite"/>
    </source>
</evidence>
<feature type="compositionally biased region" description="Low complexity" evidence="1">
    <location>
        <begin position="194"/>
        <end position="204"/>
    </location>
</feature>
<gene>
    <name evidence="3" type="ORF">UFOVP1100_20</name>
    <name evidence="4" type="ORF">UFOVP1461_23</name>
    <name evidence="5" type="ORF">UFOVP1612_27</name>
    <name evidence="2" type="ORF">UFOVP839_49</name>
</gene>
<proteinExistence type="predicted"/>